<organism evidence="10 11">
    <name type="scientific">Homarus americanus</name>
    <name type="common">American lobster</name>
    <dbReference type="NCBI Taxonomy" id="6706"/>
    <lineage>
        <taxon>Eukaryota</taxon>
        <taxon>Metazoa</taxon>
        <taxon>Ecdysozoa</taxon>
        <taxon>Arthropoda</taxon>
        <taxon>Crustacea</taxon>
        <taxon>Multicrustacea</taxon>
        <taxon>Malacostraca</taxon>
        <taxon>Eumalacostraca</taxon>
        <taxon>Eucarida</taxon>
        <taxon>Decapoda</taxon>
        <taxon>Pleocyemata</taxon>
        <taxon>Astacidea</taxon>
        <taxon>Nephropoidea</taxon>
        <taxon>Nephropidae</taxon>
        <taxon>Homarus</taxon>
    </lineage>
</organism>
<evidence type="ECO:0000256" key="9">
    <source>
        <dbReference type="RuleBase" id="RU364020"/>
    </source>
</evidence>
<evidence type="ECO:0000256" key="8">
    <source>
        <dbReference type="ARBA" id="ARBA00023180"/>
    </source>
</evidence>
<name>A0A8J5JXG4_HOMAM</name>
<gene>
    <name evidence="10" type="primary">Chst11-L14</name>
    <name evidence="10" type="ORF">Hamer_G020808</name>
</gene>
<dbReference type="AlphaFoldDB" id="A0A8J5JXG4"/>
<reference evidence="10" key="1">
    <citation type="journal article" date="2021" name="Sci. Adv.">
        <title>The American lobster genome reveals insights on longevity, neural, and immune adaptations.</title>
        <authorList>
            <person name="Polinski J.M."/>
            <person name="Zimin A.V."/>
            <person name="Clark K.F."/>
            <person name="Kohn A.B."/>
            <person name="Sadowski N."/>
            <person name="Timp W."/>
            <person name="Ptitsyn A."/>
            <person name="Khanna P."/>
            <person name="Romanova D.Y."/>
            <person name="Williams P."/>
            <person name="Greenwood S.J."/>
            <person name="Moroz L.L."/>
            <person name="Walt D.R."/>
            <person name="Bodnar A.G."/>
        </authorList>
    </citation>
    <scope>NUCLEOTIDE SEQUENCE</scope>
    <source>
        <strain evidence="10">GMGI-L3</strain>
    </source>
</reference>
<dbReference type="GO" id="GO:0008146">
    <property type="term" value="F:sulfotransferase activity"/>
    <property type="evidence" value="ECO:0007669"/>
    <property type="project" value="InterPro"/>
</dbReference>
<evidence type="ECO:0000256" key="3">
    <source>
        <dbReference type="ARBA" id="ARBA00022679"/>
    </source>
</evidence>
<dbReference type="InterPro" id="IPR005331">
    <property type="entry name" value="Sulfotransferase"/>
</dbReference>
<evidence type="ECO:0000256" key="5">
    <source>
        <dbReference type="ARBA" id="ARBA00022989"/>
    </source>
</evidence>
<keyword evidence="11" id="KW-1185">Reference proteome</keyword>
<keyword evidence="6 9" id="KW-0333">Golgi apparatus</keyword>
<comment type="similarity">
    <text evidence="2 9">Belongs to the sulfotransferase 2 family.</text>
</comment>
<dbReference type="GO" id="GO:0016051">
    <property type="term" value="P:carbohydrate biosynthetic process"/>
    <property type="evidence" value="ECO:0007669"/>
    <property type="project" value="InterPro"/>
</dbReference>
<sequence length="324" mass="37101">MNRPTKGKPLNKPGRDIIETAASLPESWVAMPDILHRLEARRQHVKQVCQSEGLDVPSVKYQPNAWEFLINHNYALVWCNVFKAASSTWMWNFNLLAGYTQEQLLKANEAPVAMARHKYPRPSVKKLQKVLNTSPPPLSFMITRHPLLRLVSAYRNKILAGNRIYKKISKKIIRTYNALGPPVPQETKDGRAPRHKVALVPSFPQFVQWVLDEEARGSNLDMHWIPQARFCTPCLVDFYVFAKMETLDEDANYIIFTSGINKVIKPKVINRSVGVSTEEAARKLLCQLSASQMDGLLHLYRLDFQLFEYEAESYRTCVGLKPTH</sequence>
<keyword evidence="3 9" id="KW-0808">Transferase</keyword>
<evidence type="ECO:0000256" key="4">
    <source>
        <dbReference type="ARBA" id="ARBA00022692"/>
    </source>
</evidence>
<proteinExistence type="inferred from homology"/>
<evidence type="ECO:0000256" key="6">
    <source>
        <dbReference type="ARBA" id="ARBA00023034"/>
    </source>
</evidence>
<keyword evidence="4" id="KW-0812">Transmembrane</keyword>
<dbReference type="PANTHER" id="PTHR12137:SF63">
    <property type="entry name" value="CARBOHYDRATE SULFOTRANSFERASE"/>
    <property type="match status" value="1"/>
</dbReference>
<comment type="subcellular location">
    <subcellularLocation>
        <location evidence="1 9">Golgi apparatus membrane</location>
        <topology evidence="1 9">Single-pass type II membrane protein</topology>
    </subcellularLocation>
</comment>
<dbReference type="InterPro" id="IPR018011">
    <property type="entry name" value="Carb_sulfotrans_8-10"/>
</dbReference>
<dbReference type="Proteomes" id="UP000747542">
    <property type="component" value="Unassembled WGS sequence"/>
</dbReference>
<evidence type="ECO:0000313" key="10">
    <source>
        <dbReference type="EMBL" id="KAG7163893.1"/>
    </source>
</evidence>
<keyword evidence="7" id="KW-0472">Membrane</keyword>
<evidence type="ECO:0000256" key="2">
    <source>
        <dbReference type="ARBA" id="ARBA00006339"/>
    </source>
</evidence>
<keyword evidence="9" id="KW-0119">Carbohydrate metabolism</keyword>
<dbReference type="EC" id="2.8.2.-" evidence="9"/>
<comment type="caution">
    <text evidence="10">The sequence shown here is derived from an EMBL/GenBank/DDBJ whole genome shotgun (WGS) entry which is preliminary data.</text>
</comment>
<evidence type="ECO:0000256" key="1">
    <source>
        <dbReference type="ARBA" id="ARBA00004323"/>
    </source>
</evidence>
<dbReference type="EMBL" id="JAHLQT010026066">
    <property type="protein sequence ID" value="KAG7163893.1"/>
    <property type="molecule type" value="Genomic_DNA"/>
</dbReference>
<keyword evidence="8 9" id="KW-0325">Glycoprotein</keyword>
<evidence type="ECO:0000313" key="11">
    <source>
        <dbReference type="Proteomes" id="UP000747542"/>
    </source>
</evidence>
<dbReference type="GO" id="GO:0000139">
    <property type="term" value="C:Golgi membrane"/>
    <property type="evidence" value="ECO:0007669"/>
    <property type="project" value="UniProtKB-SubCell"/>
</dbReference>
<keyword evidence="9" id="KW-0735">Signal-anchor</keyword>
<dbReference type="PANTHER" id="PTHR12137">
    <property type="entry name" value="CARBOHYDRATE SULFOTRANSFERASE"/>
    <property type="match status" value="1"/>
</dbReference>
<protein>
    <recommendedName>
        <fullName evidence="9">Carbohydrate sulfotransferase</fullName>
        <ecNumber evidence="9">2.8.2.-</ecNumber>
    </recommendedName>
</protein>
<dbReference type="Pfam" id="PF03567">
    <property type="entry name" value="Sulfotransfer_2"/>
    <property type="match status" value="1"/>
</dbReference>
<evidence type="ECO:0000256" key="7">
    <source>
        <dbReference type="ARBA" id="ARBA00023136"/>
    </source>
</evidence>
<accession>A0A8J5JXG4</accession>
<keyword evidence="5" id="KW-1133">Transmembrane helix</keyword>